<feature type="compositionally biased region" description="Basic and acidic residues" evidence="3">
    <location>
        <begin position="689"/>
        <end position="711"/>
    </location>
</feature>
<feature type="compositionally biased region" description="Basic and acidic residues" evidence="3">
    <location>
        <begin position="336"/>
        <end position="387"/>
    </location>
</feature>
<feature type="compositionally biased region" description="Basic and acidic residues" evidence="3">
    <location>
        <begin position="304"/>
        <end position="327"/>
    </location>
</feature>
<keyword evidence="5" id="KW-1185">Reference proteome</keyword>
<dbReference type="PANTHER" id="PTHR23158:SF54">
    <property type="entry name" value="TRANSPORT AND GOLGI ORGANIZATION PROTEIN 1 HOMOLOG"/>
    <property type="match status" value="1"/>
</dbReference>
<name>A0ABV0MDT5_9TELE</name>
<feature type="compositionally biased region" description="Basic and acidic residues" evidence="3">
    <location>
        <begin position="416"/>
        <end position="432"/>
    </location>
</feature>
<feature type="region of interest" description="Disordered" evidence="3">
    <location>
        <begin position="677"/>
        <end position="711"/>
    </location>
</feature>
<feature type="coiled-coil region" evidence="2">
    <location>
        <begin position="720"/>
        <end position="754"/>
    </location>
</feature>
<comment type="caution">
    <text evidence="4">The sequence shown here is derived from an EMBL/GenBank/DDBJ whole genome shotgun (WGS) entry which is preliminary data.</text>
</comment>
<feature type="region of interest" description="Disordered" evidence="3">
    <location>
        <begin position="167"/>
        <end position="457"/>
    </location>
</feature>
<evidence type="ECO:0000256" key="3">
    <source>
        <dbReference type="SAM" id="MobiDB-lite"/>
    </source>
</evidence>
<gene>
    <name evidence="4" type="ORF">GOODEAATRI_000341</name>
</gene>
<evidence type="ECO:0000256" key="2">
    <source>
        <dbReference type="SAM" id="Coils"/>
    </source>
</evidence>
<evidence type="ECO:0000313" key="5">
    <source>
        <dbReference type="Proteomes" id="UP001476798"/>
    </source>
</evidence>
<organism evidence="4 5">
    <name type="scientific">Goodea atripinnis</name>
    <dbReference type="NCBI Taxonomy" id="208336"/>
    <lineage>
        <taxon>Eukaryota</taxon>
        <taxon>Metazoa</taxon>
        <taxon>Chordata</taxon>
        <taxon>Craniata</taxon>
        <taxon>Vertebrata</taxon>
        <taxon>Euteleostomi</taxon>
        <taxon>Actinopterygii</taxon>
        <taxon>Neopterygii</taxon>
        <taxon>Teleostei</taxon>
        <taxon>Neoteleostei</taxon>
        <taxon>Acanthomorphata</taxon>
        <taxon>Ovalentaria</taxon>
        <taxon>Atherinomorphae</taxon>
        <taxon>Cyprinodontiformes</taxon>
        <taxon>Goodeidae</taxon>
        <taxon>Goodea</taxon>
    </lineage>
</organism>
<evidence type="ECO:0000313" key="4">
    <source>
        <dbReference type="EMBL" id="MEQ2157290.1"/>
    </source>
</evidence>
<feature type="compositionally biased region" description="Acidic residues" evidence="3">
    <location>
        <begin position="388"/>
        <end position="401"/>
    </location>
</feature>
<sequence>MLQPAKESRSQANKTANMAAKHFFPQGFLLLLFNFISTAALEKRFSDFKRCADEECSSKFVVLLWDAENDGSHRKKDRLSGCCLCWLPSWKLGPAFVINPFIEGEDVEQQNVTESPVRNVPESSETKGGPTPSELESAPVTISEGAQIPQLKPTLGTTFDAVVTEEEITTKVTPYEEEDSEDVEDHQEESKEDIPLLSFSEESTDALEIDSSKMQEKSPTAQEDELKTTEEKNLWTSLGDAVFSVVTGGETTREDDVSSDEDEEDEDEMEEAAAEPQSFEETETETLLPESQKPPEIMEQTPLELHHSNLVEKEINETEAVPEKLLFDEEVGEQEVSGHKGEMEQGDETSKSTDELVHHETKESILSEDPALKDDLVSTPDYRSHDETPEDEEDEDESEDPEVSKADDNIQENTVVEEHILDHLSDENRTMSEQEMGVTKSEKDLDRSSELNDSDISVDQLLISDQEPDQINDSLVTDVESNTSLTISVEEEIHEQPPTDMEVDEKDATTEEEINGEKEELLEDENALLFTQSDDVIPEKSTKETSQFAQSAAEPEYSDNIMTLSLLRAHFTQERMEQVQKLLGLKNLFKVEAMFSDLDTELQATRMSHTGTTHDIETALENILEASENTILDEIERMLDGRGKKQDEMMNHVDTKDQEEELSKIKEEKVVWNEVPAEPNMTLEEDAEHSDKNKEDPRLTKEELERRSKENLLSEVGGKAVEAEEQVRLLRQRINEMEEQMKKTEEVYKEQVLVKVSTRKLLGYCPEHFYSTEINERMLFRILPYIEIFPNEWTLPLCVLSSQCFLSGGPWNRPPNGTSCAAL</sequence>
<protein>
    <submittedName>
        <fullName evidence="4">Uncharacterized protein</fullName>
    </submittedName>
</protein>
<feature type="compositionally biased region" description="Acidic residues" evidence="3">
    <location>
        <begin position="501"/>
        <end position="514"/>
    </location>
</feature>
<accession>A0ABV0MDT5</accession>
<dbReference type="EMBL" id="JAHRIO010000009">
    <property type="protein sequence ID" value="MEQ2157290.1"/>
    <property type="molecule type" value="Genomic_DNA"/>
</dbReference>
<evidence type="ECO:0000256" key="1">
    <source>
        <dbReference type="ARBA" id="ARBA00023054"/>
    </source>
</evidence>
<proteinExistence type="predicted"/>
<dbReference type="InterPro" id="IPR051500">
    <property type="entry name" value="cTAGE_MIA/OTOR"/>
</dbReference>
<feature type="compositionally biased region" description="Basic and acidic residues" evidence="3">
    <location>
        <begin position="440"/>
        <end position="450"/>
    </location>
</feature>
<feature type="region of interest" description="Disordered" evidence="3">
    <location>
        <begin position="494"/>
        <end position="514"/>
    </location>
</feature>
<feature type="compositionally biased region" description="Acidic residues" evidence="3">
    <location>
        <begin position="257"/>
        <end position="284"/>
    </location>
</feature>
<feature type="region of interest" description="Disordered" evidence="3">
    <location>
        <begin position="107"/>
        <end position="138"/>
    </location>
</feature>
<dbReference type="Proteomes" id="UP001476798">
    <property type="component" value="Unassembled WGS sequence"/>
</dbReference>
<dbReference type="PANTHER" id="PTHR23158">
    <property type="entry name" value="MELANOMA INHIBITORY ACTIVITY-RELATED"/>
    <property type="match status" value="1"/>
</dbReference>
<feature type="compositionally biased region" description="Acidic residues" evidence="3">
    <location>
        <begin position="175"/>
        <end position="187"/>
    </location>
</feature>
<feature type="compositionally biased region" description="Basic and acidic residues" evidence="3">
    <location>
        <begin position="224"/>
        <end position="233"/>
    </location>
</feature>
<keyword evidence="1 2" id="KW-0175">Coiled coil</keyword>
<reference evidence="4 5" key="1">
    <citation type="submission" date="2021-06" db="EMBL/GenBank/DDBJ databases">
        <authorList>
            <person name="Palmer J.M."/>
        </authorList>
    </citation>
    <scope>NUCLEOTIDE SEQUENCE [LARGE SCALE GENOMIC DNA]</scope>
    <source>
        <strain evidence="4 5">GA_2019</strain>
        <tissue evidence="4">Muscle</tissue>
    </source>
</reference>